<comment type="caution">
    <text evidence="2">The sequence shown here is derived from an EMBL/GenBank/DDBJ whole genome shotgun (WGS) entry which is preliminary data.</text>
</comment>
<dbReference type="Proteomes" id="UP000752696">
    <property type="component" value="Unassembled WGS sequence"/>
</dbReference>
<sequence length="77" mass="8398">MDTIGFETTCSAGISVKCTCSERPTDRERPRPSVAKFGQPKTDLSCRSRGWEGTRELVLYIRASGTGLTSNSTEVLV</sequence>
<gene>
    <name evidence="2" type="ORF">MHI_LOCUS307425</name>
</gene>
<evidence type="ECO:0000313" key="3">
    <source>
        <dbReference type="Proteomes" id="UP000752696"/>
    </source>
</evidence>
<dbReference type="AlphaFoldDB" id="A0A6V7H0T7"/>
<proteinExistence type="predicted"/>
<keyword evidence="3" id="KW-1185">Reference proteome</keyword>
<accession>A0A6V7H0T7</accession>
<protein>
    <submittedName>
        <fullName evidence="2">Uncharacterized protein</fullName>
    </submittedName>
</protein>
<feature type="non-terminal residue" evidence="2">
    <location>
        <position position="1"/>
    </location>
</feature>
<name>A0A6V7H0T7_9HYME</name>
<organism evidence="2 3">
    <name type="scientific">Heterotrigona itama</name>
    <dbReference type="NCBI Taxonomy" id="395501"/>
    <lineage>
        <taxon>Eukaryota</taxon>
        <taxon>Metazoa</taxon>
        <taxon>Ecdysozoa</taxon>
        <taxon>Arthropoda</taxon>
        <taxon>Hexapoda</taxon>
        <taxon>Insecta</taxon>
        <taxon>Pterygota</taxon>
        <taxon>Neoptera</taxon>
        <taxon>Endopterygota</taxon>
        <taxon>Hymenoptera</taxon>
        <taxon>Apocrita</taxon>
        <taxon>Aculeata</taxon>
        <taxon>Apoidea</taxon>
        <taxon>Anthophila</taxon>
        <taxon>Apidae</taxon>
        <taxon>Heterotrigona</taxon>
    </lineage>
</organism>
<evidence type="ECO:0000256" key="1">
    <source>
        <dbReference type="SAM" id="MobiDB-lite"/>
    </source>
</evidence>
<reference evidence="2" key="1">
    <citation type="submission" date="2020-07" db="EMBL/GenBank/DDBJ databases">
        <authorList>
            <person name="Nazaruddin N."/>
        </authorList>
    </citation>
    <scope>NUCLEOTIDE SEQUENCE</scope>
</reference>
<dbReference type="EMBL" id="CAJDYZ010005600">
    <property type="protein sequence ID" value="CAD1472586.1"/>
    <property type="molecule type" value="Genomic_DNA"/>
</dbReference>
<evidence type="ECO:0000313" key="2">
    <source>
        <dbReference type="EMBL" id="CAD1472586.1"/>
    </source>
</evidence>
<feature type="region of interest" description="Disordered" evidence="1">
    <location>
        <begin position="21"/>
        <end position="41"/>
    </location>
</feature>